<dbReference type="AlphaFoldDB" id="A0AA42V8M2"/>
<dbReference type="EMBL" id="JAOCFT010000001">
    <property type="protein sequence ID" value="MDH1896563.1"/>
    <property type="molecule type" value="Genomic_DNA"/>
</dbReference>
<protein>
    <recommendedName>
        <fullName evidence="3">DUF5681 domain-containing protein</fullName>
    </recommendedName>
</protein>
<gene>
    <name evidence="1" type="ORF">N5I07_02905</name>
</gene>
<sequence>MAWKKGETGNSNGRPAGSGKAQIVRRIVSDVFGDENGAIKVVAELAKGGDLQACSLLLSKTIPPLRPSHEAVALVDAETLQAMTASQRAALINEAAITGRLPADIALLLLDGIEREYRITESTELCERFEALEQKINQRDRHE</sequence>
<evidence type="ECO:0000313" key="2">
    <source>
        <dbReference type="Proteomes" id="UP001160758"/>
    </source>
</evidence>
<evidence type="ECO:0000313" key="1">
    <source>
        <dbReference type="EMBL" id="MDH1896563.1"/>
    </source>
</evidence>
<accession>A0AA42V8M2</accession>
<reference evidence="1" key="1">
    <citation type="submission" date="2022-09" db="EMBL/GenBank/DDBJ databases">
        <title>Intensive care unit water sources are persistently colonized with multi-drug resistant bacteria and are the site of extensive horizontal gene transfer of antibiotic resistance genes.</title>
        <authorList>
            <person name="Diorio-Toth L."/>
        </authorList>
    </citation>
    <scope>NUCLEOTIDE SEQUENCE</scope>
    <source>
        <strain evidence="1">GD03796</strain>
    </source>
</reference>
<dbReference type="Proteomes" id="UP001160758">
    <property type="component" value="Unassembled WGS sequence"/>
</dbReference>
<evidence type="ECO:0008006" key="3">
    <source>
        <dbReference type="Google" id="ProtNLM"/>
    </source>
</evidence>
<proteinExistence type="predicted"/>
<dbReference type="RefSeq" id="WP_279981074.1">
    <property type="nucleotide sequence ID" value="NZ_JAOCFT010000001.1"/>
</dbReference>
<organism evidence="1 2">
    <name type="scientific">Aeromonas caviae</name>
    <name type="common">Aeromonas punctata</name>
    <dbReference type="NCBI Taxonomy" id="648"/>
    <lineage>
        <taxon>Bacteria</taxon>
        <taxon>Pseudomonadati</taxon>
        <taxon>Pseudomonadota</taxon>
        <taxon>Gammaproteobacteria</taxon>
        <taxon>Aeromonadales</taxon>
        <taxon>Aeromonadaceae</taxon>
        <taxon>Aeromonas</taxon>
    </lineage>
</organism>
<comment type="caution">
    <text evidence="1">The sequence shown here is derived from an EMBL/GenBank/DDBJ whole genome shotgun (WGS) entry which is preliminary data.</text>
</comment>
<name>A0AA42V8M2_AERCA</name>